<dbReference type="Pfam" id="PF02992">
    <property type="entry name" value="Transposase_21"/>
    <property type="match status" value="1"/>
</dbReference>
<dbReference type="RefSeq" id="XP_016495642.1">
    <property type="nucleotide sequence ID" value="XM_016640156.1"/>
</dbReference>
<dbReference type="PaxDb" id="4097-A0A1S4C3A3"/>
<dbReference type="InterPro" id="IPR025452">
    <property type="entry name" value="DUF4218"/>
</dbReference>
<protein>
    <recommendedName>
        <fullName evidence="1">DUF4218 domain-containing protein</fullName>
    </recommendedName>
</protein>
<dbReference type="KEGG" id="nta:107814706"/>
<evidence type="ECO:0000313" key="3">
    <source>
        <dbReference type="RefSeq" id="XP_016495643.1"/>
    </source>
</evidence>
<reference evidence="2 3" key="1">
    <citation type="submission" date="2025-04" db="UniProtKB">
        <authorList>
            <consortium name="RefSeq"/>
        </authorList>
    </citation>
    <scope>IDENTIFICATION</scope>
</reference>
<evidence type="ECO:0000259" key="1">
    <source>
        <dbReference type="Pfam" id="PF13960"/>
    </source>
</evidence>
<sequence>MKSGYFMMTLLIPGPKCPSNDIDVYLQSMIEELKELWDGAETYDAYSKSNFMMCVAIMWTINDFPAYGNLLGWSTKCKFACPYCHKDTQPISLRSKLCYMGHHCFLPLHHPWRKNRRLFDGKVEKGVAPNPLTGDDVLMQLQGLGNVTFGKGKKRMRNAPNNAYNWTKKSIFFEFPCWNTLLLRYNLDVMHIEKNISYNVLSTVMNVVGKTKDTLKSRYDLVDLGIKQGLHPIQDGNNVLLPSACYTLSPEEKLKVCNFLANLKVPDAFSSNISRCVKVEEKKIHRLKSHDHHVLLEDIFPSTIYGVLPKEVSESIIEIEIFFKNLCSKCLTIEDLDILEAEIAITLCKFQMVFPPAFFDVMVHLPIHFPREAKLGGAVQYRWMYPFERLNCRRLFGRRKPHILLTT</sequence>
<accession>A0A1S4C3A3</accession>
<dbReference type="Pfam" id="PF13960">
    <property type="entry name" value="DUF4218"/>
    <property type="match status" value="1"/>
</dbReference>
<evidence type="ECO:0000313" key="4">
    <source>
        <dbReference type="RefSeq" id="XP_016495644.1"/>
    </source>
</evidence>
<gene>
    <name evidence="2 3 4" type="primary">LOC107814706</name>
</gene>
<feature type="domain" description="DUF4218" evidence="1">
    <location>
        <begin position="326"/>
        <end position="391"/>
    </location>
</feature>
<dbReference type="RefSeq" id="XP_016495643.1">
    <property type="nucleotide sequence ID" value="XM_016640157.1"/>
</dbReference>
<evidence type="ECO:0000313" key="2">
    <source>
        <dbReference type="RefSeq" id="XP_016495642.1"/>
    </source>
</evidence>
<proteinExistence type="predicted"/>
<dbReference type="AlphaFoldDB" id="A0A1S4C3A3"/>
<dbReference type="RefSeq" id="XP_016495644.1">
    <property type="nucleotide sequence ID" value="XM_016640158.1"/>
</dbReference>
<dbReference type="InterPro" id="IPR004242">
    <property type="entry name" value="Transposase_21"/>
</dbReference>
<dbReference type="PANTHER" id="PTHR10775">
    <property type="entry name" value="OS08G0208400 PROTEIN"/>
    <property type="match status" value="1"/>
</dbReference>
<dbReference type="OrthoDB" id="1933987at2759"/>
<name>A0A1S4C3A3_TOBAC</name>
<organism evidence="2">
    <name type="scientific">Nicotiana tabacum</name>
    <name type="common">Common tobacco</name>
    <dbReference type="NCBI Taxonomy" id="4097"/>
    <lineage>
        <taxon>Eukaryota</taxon>
        <taxon>Viridiplantae</taxon>
        <taxon>Streptophyta</taxon>
        <taxon>Embryophyta</taxon>
        <taxon>Tracheophyta</taxon>
        <taxon>Spermatophyta</taxon>
        <taxon>Magnoliopsida</taxon>
        <taxon>eudicotyledons</taxon>
        <taxon>Gunneridae</taxon>
        <taxon>Pentapetalae</taxon>
        <taxon>asterids</taxon>
        <taxon>lamiids</taxon>
        <taxon>Solanales</taxon>
        <taxon>Solanaceae</taxon>
        <taxon>Nicotianoideae</taxon>
        <taxon>Nicotianeae</taxon>
        <taxon>Nicotiana</taxon>
    </lineage>
</organism>
<dbReference type="PANTHER" id="PTHR10775:SF159">
    <property type="entry name" value="TNP2"/>
    <property type="match status" value="1"/>
</dbReference>